<dbReference type="AlphaFoldDB" id="A0A9N7V143"/>
<accession>A0A9N7V143</accession>
<evidence type="ECO:0000313" key="1">
    <source>
        <dbReference type="EMBL" id="CAB1443479.1"/>
    </source>
</evidence>
<keyword evidence="2" id="KW-1185">Reference proteome</keyword>
<name>A0A9N7V143_PLEPL</name>
<dbReference type="EMBL" id="CADEAL010003112">
    <property type="protein sequence ID" value="CAB1443479.1"/>
    <property type="molecule type" value="Genomic_DNA"/>
</dbReference>
<comment type="caution">
    <text evidence="1">The sequence shown here is derived from an EMBL/GenBank/DDBJ whole genome shotgun (WGS) entry which is preliminary data.</text>
</comment>
<proteinExistence type="predicted"/>
<evidence type="ECO:0000313" key="2">
    <source>
        <dbReference type="Proteomes" id="UP001153269"/>
    </source>
</evidence>
<protein>
    <submittedName>
        <fullName evidence="1">Uncharacterized protein</fullName>
    </submittedName>
</protein>
<dbReference type="Proteomes" id="UP001153269">
    <property type="component" value="Unassembled WGS sequence"/>
</dbReference>
<organism evidence="1 2">
    <name type="scientific">Pleuronectes platessa</name>
    <name type="common">European plaice</name>
    <dbReference type="NCBI Taxonomy" id="8262"/>
    <lineage>
        <taxon>Eukaryota</taxon>
        <taxon>Metazoa</taxon>
        <taxon>Chordata</taxon>
        <taxon>Craniata</taxon>
        <taxon>Vertebrata</taxon>
        <taxon>Euteleostomi</taxon>
        <taxon>Actinopterygii</taxon>
        <taxon>Neopterygii</taxon>
        <taxon>Teleostei</taxon>
        <taxon>Neoteleostei</taxon>
        <taxon>Acanthomorphata</taxon>
        <taxon>Carangaria</taxon>
        <taxon>Pleuronectiformes</taxon>
        <taxon>Pleuronectoidei</taxon>
        <taxon>Pleuronectidae</taxon>
        <taxon>Pleuronectes</taxon>
    </lineage>
</organism>
<reference evidence="1" key="1">
    <citation type="submission" date="2020-03" db="EMBL/GenBank/DDBJ databases">
        <authorList>
            <person name="Weist P."/>
        </authorList>
    </citation>
    <scope>NUCLEOTIDE SEQUENCE</scope>
</reference>
<gene>
    <name evidence="1" type="ORF">PLEPLA_LOCUS31195</name>
</gene>
<sequence>MSYKLKCRSASSKLIPVQSWRRRSELAELTLTTIVNMTHGVFSTSDPDLQGRCSVRPPLQAKCGVRWRVVMAKKYLGYPLSAGSISEATATHRGAATST</sequence>